<name>A0A915D1E5_9BILA</name>
<evidence type="ECO:0000313" key="3">
    <source>
        <dbReference type="WBParaSite" id="jg14814.1"/>
    </source>
</evidence>
<sequence>MVHPVCQKKSEYVLEPTVNNGDALREQDLAHLSLLEALEQLPNKVHLKHNFSGQNFNSNCRSRQSSEPGLRQQQQDKKLAKLRLAYSKRQKKLKKQGSRLDSSFDSVDSMAYPSNDEDQKLSCKEVCFGKRAKKWAFWFIVAFLAALTVKDVIALVNKLKYLPVHPNPKQSDMNIMFNESMTMPNITFCMSRSQAWSHFRINSSESTEEWDAHIQDQLMNMTDKKAFLSSPWDYRMVMELYNLISSLTSMERETTLEGSASTIQKFGKQERFSTLRKNLKMWIDVIKDLDISLRSSPRRSEKKH</sequence>
<evidence type="ECO:0000313" key="2">
    <source>
        <dbReference type="Proteomes" id="UP000887574"/>
    </source>
</evidence>
<evidence type="ECO:0000256" key="1">
    <source>
        <dbReference type="SAM" id="Phobius"/>
    </source>
</evidence>
<protein>
    <submittedName>
        <fullName evidence="3">Uncharacterized protein</fullName>
    </submittedName>
</protein>
<keyword evidence="2" id="KW-1185">Reference proteome</keyword>
<reference evidence="3" key="1">
    <citation type="submission" date="2022-11" db="UniProtKB">
        <authorList>
            <consortium name="WormBaseParasite"/>
        </authorList>
    </citation>
    <scope>IDENTIFICATION</scope>
</reference>
<dbReference type="Proteomes" id="UP000887574">
    <property type="component" value="Unplaced"/>
</dbReference>
<keyword evidence="1" id="KW-0812">Transmembrane</keyword>
<dbReference type="AlphaFoldDB" id="A0A915D1E5"/>
<keyword evidence="1" id="KW-0472">Membrane</keyword>
<accession>A0A915D1E5</accession>
<proteinExistence type="predicted"/>
<keyword evidence="1" id="KW-1133">Transmembrane helix</keyword>
<feature type="transmembrane region" description="Helical" evidence="1">
    <location>
        <begin position="135"/>
        <end position="156"/>
    </location>
</feature>
<dbReference type="WBParaSite" id="jg14814.1">
    <property type="protein sequence ID" value="jg14814.1"/>
    <property type="gene ID" value="jg14814"/>
</dbReference>
<organism evidence="2 3">
    <name type="scientific">Ditylenchus dipsaci</name>
    <dbReference type="NCBI Taxonomy" id="166011"/>
    <lineage>
        <taxon>Eukaryota</taxon>
        <taxon>Metazoa</taxon>
        <taxon>Ecdysozoa</taxon>
        <taxon>Nematoda</taxon>
        <taxon>Chromadorea</taxon>
        <taxon>Rhabditida</taxon>
        <taxon>Tylenchina</taxon>
        <taxon>Tylenchomorpha</taxon>
        <taxon>Sphaerularioidea</taxon>
        <taxon>Anguinidae</taxon>
        <taxon>Anguininae</taxon>
        <taxon>Ditylenchus</taxon>
    </lineage>
</organism>